<evidence type="ECO:0000313" key="1">
    <source>
        <dbReference type="EMBL" id="NYE74896.1"/>
    </source>
</evidence>
<accession>A0A7Y9LG85</accession>
<comment type="caution">
    <text evidence="1">The sequence shown here is derived from an EMBL/GenBank/DDBJ whole genome shotgun (WGS) entry which is preliminary data.</text>
</comment>
<dbReference type="AlphaFoldDB" id="A0A7Y9LG85"/>
<dbReference type="Proteomes" id="UP000569914">
    <property type="component" value="Unassembled WGS sequence"/>
</dbReference>
<gene>
    <name evidence="1" type="ORF">BKA15_006225</name>
</gene>
<protein>
    <submittedName>
        <fullName evidence="1">Uncharacterized protein</fullName>
    </submittedName>
</protein>
<sequence length="97" mass="10441">MAVEGGVISPETAFPETLVPNDTLQNLMYTNATVSNVQYDNVTDRTGFAAEVKVGVAFGVDFSLETAESRATRASYLGTSGPDGIRYPIDFRECVAR</sequence>
<organism evidence="1 2">
    <name type="scientific">Microlunatus parietis</name>
    <dbReference type="NCBI Taxonomy" id="682979"/>
    <lineage>
        <taxon>Bacteria</taxon>
        <taxon>Bacillati</taxon>
        <taxon>Actinomycetota</taxon>
        <taxon>Actinomycetes</taxon>
        <taxon>Propionibacteriales</taxon>
        <taxon>Propionibacteriaceae</taxon>
        <taxon>Microlunatus</taxon>
    </lineage>
</organism>
<keyword evidence="2" id="KW-1185">Reference proteome</keyword>
<name>A0A7Y9LG85_9ACTN</name>
<dbReference type="RefSeq" id="WP_179757488.1">
    <property type="nucleotide sequence ID" value="NZ_JACCBU010000001.1"/>
</dbReference>
<dbReference type="EMBL" id="JACCBU010000001">
    <property type="protein sequence ID" value="NYE74896.1"/>
    <property type="molecule type" value="Genomic_DNA"/>
</dbReference>
<evidence type="ECO:0000313" key="2">
    <source>
        <dbReference type="Proteomes" id="UP000569914"/>
    </source>
</evidence>
<reference evidence="1 2" key="1">
    <citation type="submission" date="2020-07" db="EMBL/GenBank/DDBJ databases">
        <title>Sequencing the genomes of 1000 actinobacteria strains.</title>
        <authorList>
            <person name="Klenk H.-P."/>
        </authorList>
    </citation>
    <scope>NUCLEOTIDE SEQUENCE [LARGE SCALE GENOMIC DNA]</scope>
    <source>
        <strain evidence="1 2">DSM 22083</strain>
    </source>
</reference>
<proteinExistence type="predicted"/>